<protein>
    <submittedName>
        <fullName evidence="2">Uncharacterized protein</fullName>
    </submittedName>
</protein>
<dbReference type="Proteomes" id="UP000256388">
    <property type="component" value="Unassembled WGS sequence"/>
</dbReference>
<keyword evidence="3" id="KW-1185">Reference proteome</keyword>
<evidence type="ECO:0000256" key="1">
    <source>
        <dbReference type="SAM" id="MobiDB-lite"/>
    </source>
</evidence>
<feature type="compositionally biased region" description="Low complexity" evidence="1">
    <location>
        <begin position="139"/>
        <end position="150"/>
    </location>
</feature>
<sequence length="178" mass="19994">MSSYYDVPGGLTWVKNNLHIIIGNKPLEEVMEFGDTWRDRGHTPLVHVISPAMDDGKMWDQHADPSGLLDNVPSHIDMFIVDFYNLNEPELPSMWWTNTWLLWEYKSSSVRFNGTHSQFVSTFKIDPETTQDDDDDSSGGDTPSGGSTTVTLNMSTTLTTTGNVNLHIVCPHCGEQIF</sequence>
<gene>
    <name evidence="2" type="ORF">DFR64_0241</name>
</gene>
<reference evidence="2 3" key="1">
    <citation type="submission" date="2018-08" db="EMBL/GenBank/DDBJ databases">
        <title>Genomic Encyclopedia of Type Strains, Phase IV (KMG-IV): sequencing the most valuable type-strain genomes for metagenomic binning, comparative biology and taxonomic classification.</title>
        <authorList>
            <person name="Goeker M."/>
        </authorList>
    </citation>
    <scope>NUCLEOTIDE SEQUENCE [LARGE SCALE GENOMIC DNA]</scope>
    <source>
        <strain evidence="2 3">DSM 23923</strain>
    </source>
</reference>
<dbReference type="EMBL" id="QUMS01000001">
    <property type="protein sequence ID" value="REG10383.1"/>
    <property type="molecule type" value="Genomic_DNA"/>
</dbReference>
<dbReference type="AlphaFoldDB" id="A0A3E0AFK6"/>
<accession>A0A3E0AFK6</accession>
<proteinExistence type="predicted"/>
<organism evidence="2 3">
    <name type="scientific">Pelolinea submarina</name>
    <dbReference type="NCBI Taxonomy" id="913107"/>
    <lineage>
        <taxon>Bacteria</taxon>
        <taxon>Bacillati</taxon>
        <taxon>Chloroflexota</taxon>
        <taxon>Anaerolineae</taxon>
        <taxon>Anaerolineales</taxon>
        <taxon>Anaerolineaceae</taxon>
        <taxon>Pelolinea</taxon>
    </lineage>
</organism>
<feature type="compositionally biased region" description="Acidic residues" evidence="1">
    <location>
        <begin position="129"/>
        <end position="138"/>
    </location>
</feature>
<dbReference type="RefSeq" id="WP_116223567.1">
    <property type="nucleotide sequence ID" value="NZ_AP018437.1"/>
</dbReference>
<evidence type="ECO:0000313" key="2">
    <source>
        <dbReference type="EMBL" id="REG10383.1"/>
    </source>
</evidence>
<evidence type="ECO:0000313" key="3">
    <source>
        <dbReference type="Proteomes" id="UP000256388"/>
    </source>
</evidence>
<name>A0A3E0AFK6_9CHLR</name>
<comment type="caution">
    <text evidence="2">The sequence shown here is derived from an EMBL/GenBank/DDBJ whole genome shotgun (WGS) entry which is preliminary data.</text>
</comment>
<feature type="region of interest" description="Disordered" evidence="1">
    <location>
        <begin position="123"/>
        <end position="150"/>
    </location>
</feature>